<evidence type="ECO:0000256" key="11">
    <source>
        <dbReference type="SAM" id="MobiDB-lite"/>
    </source>
</evidence>
<evidence type="ECO:0000259" key="12">
    <source>
        <dbReference type="PROSITE" id="PS50157"/>
    </source>
</evidence>
<dbReference type="PANTHER" id="PTHR16515">
    <property type="entry name" value="PR DOMAIN ZINC FINGER PROTEIN"/>
    <property type="match status" value="1"/>
</dbReference>
<feature type="compositionally biased region" description="Polar residues" evidence="11">
    <location>
        <begin position="300"/>
        <end position="331"/>
    </location>
</feature>
<dbReference type="OrthoDB" id="427030at2759"/>
<feature type="domain" description="C2H2-type" evidence="12">
    <location>
        <begin position="530"/>
        <end position="557"/>
    </location>
</feature>
<dbReference type="GO" id="GO:0045165">
    <property type="term" value="P:cell fate commitment"/>
    <property type="evidence" value="ECO:0007669"/>
    <property type="project" value="TreeGrafter"/>
</dbReference>
<dbReference type="PANTHER" id="PTHR16515:SF59">
    <property type="entry name" value="PR DOMAIN ZINC FINGER PROTEIN 1"/>
    <property type="match status" value="1"/>
</dbReference>
<keyword evidence="8" id="KW-0804">Transcription</keyword>
<feature type="region of interest" description="Disordered" evidence="11">
    <location>
        <begin position="123"/>
        <end position="230"/>
    </location>
</feature>
<evidence type="ECO:0000256" key="9">
    <source>
        <dbReference type="ARBA" id="ARBA00023242"/>
    </source>
</evidence>
<feature type="compositionally biased region" description="Polar residues" evidence="11">
    <location>
        <begin position="123"/>
        <end position="142"/>
    </location>
</feature>
<dbReference type="AlphaFoldDB" id="U4L5A9"/>
<dbReference type="EMBL" id="HF935612">
    <property type="protein sequence ID" value="CCX11328.1"/>
    <property type="molecule type" value="Genomic_DNA"/>
</dbReference>
<dbReference type="Gene3D" id="3.30.160.60">
    <property type="entry name" value="Classic Zinc Finger"/>
    <property type="match status" value="3"/>
</dbReference>
<dbReference type="PROSITE" id="PS50157">
    <property type="entry name" value="ZINC_FINGER_C2H2_2"/>
    <property type="match status" value="3"/>
</dbReference>
<evidence type="ECO:0000313" key="14">
    <source>
        <dbReference type="Proteomes" id="UP000018144"/>
    </source>
</evidence>
<feature type="domain" description="C2H2-type" evidence="12">
    <location>
        <begin position="500"/>
        <end position="529"/>
    </location>
</feature>
<keyword evidence="5" id="KW-0862">Zinc</keyword>
<evidence type="ECO:0000256" key="5">
    <source>
        <dbReference type="ARBA" id="ARBA00022833"/>
    </source>
</evidence>
<keyword evidence="14" id="KW-1185">Reference proteome</keyword>
<keyword evidence="6" id="KW-0805">Transcription regulation</keyword>
<keyword evidence="3" id="KW-0677">Repeat</keyword>
<keyword evidence="9" id="KW-0539">Nucleus</keyword>
<evidence type="ECO:0000256" key="8">
    <source>
        <dbReference type="ARBA" id="ARBA00023163"/>
    </source>
</evidence>
<feature type="region of interest" description="Disordered" evidence="11">
    <location>
        <begin position="244"/>
        <end position="354"/>
    </location>
</feature>
<dbReference type="InterPro" id="IPR050331">
    <property type="entry name" value="Zinc_finger"/>
</dbReference>
<feature type="region of interest" description="Disordered" evidence="11">
    <location>
        <begin position="400"/>
        <end position="421"/>
    </location>
</feature>
<comment type="subcellular location">
    <subcellularLocation>
        <location evidence="1">Nucleus</location>
    </subcellularLocation>
</comment>
<feature type="compositionally biased region" description="Low complexity" evidence="11">
    <location>
        <begin position="660"/>
        <end position="672"/>
    </location>
</feature>
<evidence type="ECO:0000256" key="1">
    <source>
        <dbReference type="ARBA" id="ARBA00004123"/>
    </source>
</evidence>
<feature type="compositionally biased region" description="Polar residues" evidence="11">
    <location>
        <begin position="673"/>
        <end position="685"/>
    </location>
</feature>
<feature type="domain" description="C2H2-type" evidence="12">
    <location>
        <begin position="470"/>
        <end position="499"/>
    </location>
</feature>
<feature type="compositionally biased region" description="Polar residues" evidence="11">
    <location>
        <begin position="410"/>
        <end position="421"/>
    </location>
</feature>
<dbReference type="GO" id="GO:0003700">
    <property type="term" value="F:DNA-binding transcription factor activity"/>
    <property type="evidence" value="ECO:0007669"/>
    <property type="project" value="TreeGrafter"/>
</dbReference>
<keyword evidence="2" id="KW-0479">Metal-binding</keyword>
<dbReference type="STRING" id="1076935.U4L5A9"/>
<sequence length="685" mass="78034">MATIEQNSYVQDHIFNPYGGAGQYGFGSANVPTNIPTNTQQYQVVGHSAPYGQPFGTGPTPPPQQQRLQHHTAEQHQEFQPMSHRIQQQQGLRRDQQNMVRNGLRQQGQKGMQMKTTGYGFQEQQQSPTLPTGSLNGSNPTRQLGMPVVMSQEQQLRRQPTQQTTPPPAHQLQQQHQIPPQQQHQQLQQQQGQLQQHQQQHQLGSHQLQLQHQLSQRQIHPIKHQQQTHLPQQQILPVQNVPSFRHQQEHEQNLQQQQQLQEQRIKQDQQQRAQQEHLRQQQQQQQQQHLERRHSEQQLKQHNYHQQPQRHPQFQNPQLQHQRSLQQISRSPPQLHAPTPPPPAPEHITTPPPRTAEISALAGTLATVGTSKVQSPNTEVDFKTDVDNLMKAIQAKVPRAPTIKGEKSHSPSPYTSPKPFQTPQQVFARFQQEVSPPLGLGEGERMLAASGPPPDTKEPEKKSPKQRKRYECTVPGCAKAFFQRTHLDIHSRAHTGDKPFHCSEAGCGQRFSQLGNLKTHERRHTGEKPYSCDICGKRFAQRGNVRAHKISHQNKFHAHALRELTEKFMSIRNPEDIAPSDRGLFEYFADLYKNSNRGIKGRGKDRKIRNVRDFSSDNGGNGNTITSPGSISTTSGGDNYGVYSGGAMDEDEEETGGYDGRQQQQQQMQQQQLPSISRNMISYNY</sequence>
<dbReference type="Proteomes" id="UP000018144">
    <property type="component" value="Unassembled WGS sequence"/>
</dbReference>
<dbReference type="InterPro" id="IPR013087">
    <property type="entry name" value="Znf_C2H2_type"/>
</dbReference>
<dbReference type="PROSITE" id="PS00028">
    <property type="entry name" value="ZINC_FINGER_C2H2_1"/>
    <property type="match status" value="3"/>
</dbReference>
<evidence type="ECO:0000256" key="6">
    <source>
        <dbReference type="ARBA" id="ARBA00023015"/>
    </source>
</evidence>
<dbReference type="GO" id="GO:0006357">
    <property type="term" value="P:regulation of transcription by RNA polymerase II"/>
    <property type="evidence" value="ECO:0007669"/>
    <property type="project" value="TreeGrafter"/>
</dbReference>
<proteinExistence type="predicted"/>
<evidence type="ECO:0000256" key="3">
    <source>
        <dbReference type="ARBA" id="ARBA00022737"/>
    </source>
</evidence>
<accession>U4L5A9</accession>
<dbReference type="SMART" id="SM00355">
    <property type="entry name" value="ZnF_C2H2"/>
    <property type="match status" value="3"/>
</dbReference>
<evidence type="ECO:0000313" key="13">
    <source>
        <dbReference type="EMBL" id="CCX11328.1"/>
    </source>
</evidence>
<dbReference type="FunFam" id="3.30.160.60:FF:000104">
    <property type="entry name" value="Transcriptional repressor protein YY1"/>
    <property type="match status" value="1"/>
</dbReference>
<keyword evidence="7" id="KW-0238">DNA-binding</keyword>
<evidence type="ECO:0000256" key="4">
    <source>
        <dbReference type="ARBA" id="ARBA00022771"/>
    </source>
</evidence>
<keyword evidence="4 10" id="KW-0863">Zinc-finger</keyword>
<evidence type="ECO:0000256" key="10">
    <source>
        <dbReference type="PROSITE-ProRule" id="PRU00042"/>
    </source>
</evidence>
<dbReference type="SUPFAM" id="SSF57667">
    <property type="entry name" value="beta-beta-alpha zinc fingers"/>
    <property type="match status" value="2"/>
</dbReference>
<feature type="compositionally biased region" description="Pro residues" evidence="11">
    <location>
        <begin position="338"/>
        <end position="354"/>
    </location>
</feature>
<reference evidence="13 14" key="1">
    <citation type="journal article" date="2013" name="PLoS Genet.">
        <title>The genome and development-dependent transcriptomes of Pyronema confluens: a window into fungal evolution.</title>
        <authorList>
            <person name="Traeger S."/>
            <person name="Altegoer F."/>
            <person name="Freitag M."/>
            <person name="Gabaldon T."/>
            <person name="Kempken F."/>
            <person name="Kumar A."/>
            <person name="Marcet-Houben M."/>
            <person name="Poggeler S."/>
            <person name="Stajich J.E."/>
            <person name="Nowrousian M."/>
        </authorList>
    </citation>
    <scope>NUCLEOTIDE SEQUENCE [LARGE SCALE GENOMIC DNA]</scope>
    <source>
        <strain evidence="14">CBS 100304</strain>
        <tissue evidence="13">Vegetative mycelium</tissue>
    </source>
</reference>
<dbReference type="GO" id="GO:0005634">
    <property type="term" value="C:nucleus"/>
    <property type="evidence" value="ECO:0007669"/>
    <property type="project" value="UniProtKB-SubCell"/>
</dbReference>
<organism evidence="13 14">
    <name type="scientific">Pyronema omphalodes (strain CBS 100304)</name>
    <name type="common">Pyronema confluens</name>
    <dbReference type="NCBI Taxonomy" id="1076935"/>
    <lineage>
        <taxon>Eukaryota</taxon>
        <taxon>Fungi</taxon>
        <taxon>Dikarya</taxon>
        <taxon>Ascomycota</taxon>
        <taxon>Pezizomycotina</taxon>
        <taxon>Pezizomycetes</taxon>
        <taxon>Pezizales</taxon>
        <taxon>Pyronemataceae</taxon>
        <taxon>Pyronema</taxon>
    </lineage>
</organism>
<evidence type="ECO:0000256" key="7">
    <source>
        <dbReference type="ARBA" id="ARBA00023125"/>
    </source>
</evidence>
<gene>
    <name evidence="13" type="ORF">PCON_10922</name>
</gene>
<dbReference type="GO" id="GO:0005737">
    <property type="term" value="C:cytoplasm"/>
    <property type="evidence" value="ECO:0007669"/>
    <property type="project" value="TreeGrafter"/>
</dbReference>
<feature type="compositionally biased region" description="Low complexity" evidence="11">
    <location>
        <begin position="253"/>
        <end position="262"/>
    </location>
</feature>
<feature type="compositionally biased region" description="Low complexity" evidence="11">
    <location>
        <begin position="623"/>
        <end position="637"/>
    </location>
</feature>
<dbReference type="GO" id="GO:0000978">
    <property type="term" value="F:RNA polymerase II cis-regulatory region sequence-specific DNA binding"/>
    <property type="evidence" value="ECO:0007669"/>
    <property type="project" value="TreeGrafter"/>
</dbReference>
<dbReference type="InterPro" id="IPR036236">
    <property type="entry name" value="Znf_C2H2_sf"/>
</dbReference>
<dbReference type="eggNOG" id="KOG1721">
    <property type="taxonomic scope" value="Eukaryota"/>
</dbReference>
<evidence type="ECO:0000256" key="2">
    <source>
        <dbReference type="ARBA" id="ARBA00022723"/>
    </source>
</evidence>
<feature type="compositionally biased region" description="Basic and acidic residues" evidence="11">
    <location>
        <begin position="263"/>
        <end position="279"/>
    </location>
</feature>
<feature type="region of interest" description="Disordered" evidence="11">
    <location>
        <begin position="598"/>
        <end position="685"/>
    </location>
</feature>
<dbReference type="FunFam" id="3.30.160.60:FF:001289">
    <property type="entry name" value="Zinc finger protein 574"/>
    <property type="match status" value="1"/>
</dbReference>
<dbReference type="Pfam" id="PF00096">
    <property type="entry name" value="zf-C2H2"/>
    <property type="match status" value="2"/>
</dbReference>
<dbReference type="OMA" id="PMSHRIQ"/>
<feature type="region of interest" description="Disordered" evidence="11">
    <location>
        <begin position="436"/>
        <end position="469"/>
    </location>
</feature>
<dbReference type="GO" id="GO:0008270">
    <property type="term" value="F:zinc ion binding"/>
    <property type="evidence" value="ECO:0007669"/>
    <property type="project" value="UniProtKB-KW"/>
</dbReference>
<feature type="compositionally biased region" description="Low complexity" evidence="11">
    <location>
        <begin position="157"/>
        <end position="230"/>
    </location>
</feature>
<feature type="region of interest" description="Disordered" evidence="11">
    <location>
        <begin position="47"/>
        <end position="95"/>
    </location>
</feature>
<feature type="compositionally biased region" description="Basic and acidic residues" evidence="11">
    <location>
        <begin position="289"/>
        <end position="299"/>
    </location>
</feature>
<protein>
    <submittedName>
        <fullName evidence="13">Similar to Asparagine-rich zinc finger protein AZF1 acc. no. P41696</fullName>
    </submittedName>
</protein>
<name>U4L5A9_PYROM</name>